<keyword evidence="2" id="KW-1185">Reference proteome</keyword>
<comment type="caution">
    <text evidence="1">The sequence shown here is derived from an EMBL/GenBank/DDBJ whole genome shotgun (WGS) entry which is preliminary data.</text>
</comment>
<dbReference type="EMBL" id="CAJJDN010000366">
    <property type="protein sequence ID" value="CAD8131066.1"/>
    <property type="molecule type" value="Genomic_DNA"/>
</dbReference>
<sequence>MGNCIIYQIVYQQFCNFLLNIEIISQENIFIFHQQIVLKIAKDLMRKNSLQKNNMNNGWNVYQRIHKDFKRRLIKIE</sequence>
<accession>A0A8S1RT26</accession>
<reference evidence="1" key="1">
    <citation type="submission" date="2021-01" db="EMBL/GenBank/DDBJ databases">
        <authorList>
            <consortium name="Genoscope - CEA"/>
            <person name="William W."/>
        </authorList>
    </citation>
    <scope>NUCLEOTIDE SEQUENCE</scope>
</reference>
<dbReference type="AlphaFoldDB" id="A0A8S1RT26"/>
<gene>
    <name evidence="1" type="ORF">PSON_ATCC_30995.1.T3660005</name>
</gene>
<evidence type="ECO:0000313" key="1">
    <source>
        <dbReference type="EMBL" id="CAD8131066.1"/>
    </source>
</evidence>
<proteinExistence type="predicted"/>
<evidence type="ECO:0000313" key="2">
    <source>
        <dbReference type="Proteomes" id="UP000692954"/>
    </source>
</evidence>
<protein>
    <submittedName>
        <fullName evidence="1">Uncharacterized protein</fullName>
    </submittedName>
</protein>
<name>A0A8S1RT26_9CILI</name>
<organism evidence="1 2">
    <name type="scientific">Paramecium sonneborni</name>
    <dbReference type="NCBI Taxonomy" id="65129"/>
    <lineage>
        <taxon>Eukaryota</taxon>
        <taxon>Sar</taxon>
        <taxon>Alveolata</taxon>
        <taxon>Ciliophora</taxon>
        <taxon>Intramacronucleata</taxon>
        <taxon>Oligohymenophorea</taxon>
        <taxon>Peniculida</taxon>
        <taxon>Parameciidae</taxon>
        <taxon>Paramecium</taxon>
    </lineage>
</organism>
<dbReference type="Proteomes" id="UP000692954">
    <property type="component" value="Unassembled WGS sequence"/>
</dbReference>